<keyword evidence="2" id="KW-0862">Zinc</keyword>
<organism evidence="6 7">
    <name type="scientific">Pinctada imbricata</name>
    <name type="common">Atlantic pearl-oyster</name>
    <name type="synonym">Pinctada martensii</name>
    <dbReference type="NCBI Taxonomy" id="66713"/>
    <lineage>
        <taxon>Eukaryota</taxon>
        <taxon>Metazoa</taxon>
        <taxon>Spiralia</taxon>
        <taxon>Lophotrochozoa</taxon>
        <taxon>Mollusca</taxon>
        <taxon>Bivalvia</taxon>
        <taxon>Autobranchia</taxon>
        <taxon>Pteriomorphia</taxon>
        <taxon>Pterioida</taxon>
        <taxon>Pterioidea</taxon>
        <taxon>Pteriidae</taxon>
        <taxon>Pinctada</taxon>
    </lineage>
</organism>
<feature type="region of interest" description="Disordered" evidence="4">
    <location>
        <begin position="259"/>
        <end position="286"/>
    </location>
</feature>
<dbReference type="PANTHER" id="PTHR25462:SF296">
    <property type="entry name" value="MEIOTIC P26, ISOFORM F"/>
    <property type="match status" value="1"/>
</dbReference>
<reference evidence="6" key="1">
    <citation type="submission" date="2019-08" db="EMBL/GenBank/DDBJ databases">
        <title>The improved chromosome-level genome for the pearl oyster Pinctada fucata martensii using PacBio sequencing and Hi-C.</title>
        <authorList>
            <person name="Zheng Z."/>
        </authorList>
    </citation>
    <scope>NUCLEOTIDE SEQUENCE</scope>
    <source>
        <strain evidence="6">ZZ-2019</strain>
        <tissue evidence="6">Adductor muscle</tissue>
    </source>
</reference>
<sequence>MAEAHQWTVPCSICKDPATHNCNSCGDILCDSCKDIHLKSNASRSHHVVPYAEKADFPVTYCKQHNNARNQYWCQGCQDFACATCVTSTHKGHSLRSLADAFKEKKEEVERELKRIDKEILSVWDASVQQKQENIESFVAGMDKADKEVVAHAEKMHEQIEKIVSSKRKQIADAKTAVLKVAKTEQEQDQKELNDLLKMLEIHADLKSGGKAELMHFTIQNLRSKIKMPTKPRDMMRELISFNPGKISFGSMEYMLGHLSSKSDTPQKPSTRPKEKPKVVPTSASGSKQEVKKYLLSSPETVSSFKAGYNYPSLACAPTGFAWVRTGDSRLQKMDRNGRVLDTINTGCKIGDFTFFDQKNILFTDWMKNGVKMQLCSKNTNAQGFPSIDLFSTTGQPFGICRKGDGCIVISSFKPANVIKYSGSGQVLHRYESQKFKHPLKMAENKITGHLYVCDKEDTDNTSNGRVQVYDVDDKYSYTYFGNEPLNFSPMDVCTDRFGLALIADFKTNKVHVVSMEGFCLQYIKVEASLLNWFSMSNYEGLNNPRYIDVDDEGHVWIGENNGTVKILKYLSIPLDWKSC</sequence>
<keyword evidence="2" id="KW-0479">Metal-binding</keyword>
<dbReference type="SUPFAM" id="SSF63829">
    <property type="entry name" value="Calcium-dependent phosphotriesterase"/>
    <property type="match status" value="1"/>
</dbReference>
<keyword evidence="2" id="KW-0863">Zinc-finger</keyword>
<dbReference type="CDD" id="cd19757">
    <property type="entry name" value="Bbox1"/>
    <property type="match status" value="1"/>
</dbReference>
<dbReference type="PROSITE" id="PS50119">
    <property type="entry name" value="ZF_BBOX"/>
    <property type="match status" value="2"/>
</dbReference>
<protein>
    <recommendedName>
        <fullName evidence="5">B box-type domain-containing protein</fullName>
    </recommendedName>
</protein>
<keyword evidence="7" id="KW-1185">Reference proteome</keyword>
<dbReference type="SMART" id="SM00336">
    <property type="entry name" value="BBOX"/>
    <property type="match status" value="2"/>
</dbReference>
<keyword evidence="1" id="KW-0677">Repeat</keyword>
<dbReference type="PANTHER" id="PTHR25462">
    <property type="entry name" value="BONUS, ISOFORM C-RELATED"/>
    <property type="match status" value="1"/>
</dbReference>
<dbReference type="Pfam" id="PF00643">
    <property type="entry name" value="zf-B_box"/>
    <property type="match status" value="1"/>
</dbReference>
<comment type="caution">
    <text evidence="6">The sequence shown here is derived from an EMBL/GenBank/DDBJ whole genome shotgun (WGS) entry which is preliminary data.</text>
</comment>
<dbReference type="Gene3D" id="2.120.10.30">
    <property type="entry name" value="TolB, C-terminal domain"/>
    <property type="match status" value="1"/>
</dbReference>
<dbReference type="InterPro" id="IPR047153">
    <property type="entry name" value="TRIM45/56/19-like"/>
</dbReference>
<feature type="domain" description="B box-type" evidence="5">
    <location>
        <begin position="6"/>
        <end position="51"/>
    </location>
</feature>
<dbReference type="AlphaFoldDB" id="A0AA88XNI6"/>
<evidence type="ECO:0000313" key="7">
    <source>
        <dbReference type="Proteomes" id="UP001186944"/>
    </source>
</evidence>
<evidence type="ECO:0000256" key="2">
    <source>
        <dbReference type="PROSITE-ProRule" id="PRU00024"/>
    </source>
</evidence>
<dbReference type="InterPro" id="IPR011042">
    <property type="entry name" value="6-blade_b-propeller_TolB-like"/>
</dbReference>
<name>A0AA88XNI6_PINIB</name>
<feature type="compositionally biased region" description="Polar residues" evidence="4">
    <location>
        <begin position="260"/>
        <end position="270"/>
    </location>
</feature>
<proteinExistence type="predicted"/>
<feature type="repeat" description="NHL" evidence="3">
    <location>
        <begin position="425"/>
        <end position="473"/>
    </location>
</feature>
<evidence type="ECO:0000256" key="4">
    <source>
        <dbReference type="SAM" id="MobiDB-lite"/>
    </source>
</evidence>
<evidence type="ECO:0000256" key="1">
    <source>
        <dbReference type="ARBA" id="ARBA00022737"/>
    </source>
</evidence>
<gene>
    <name evidence="6" type="ORF">FSP39_014194</name>
</gene>
<evidence type="ECO:0000256" key="3">
    <source>
        <dbReference type="PROSITE-ProRule" id="PRU00504"/>
    </source>
</evidence>
<dbReference type="Gene3D" id="3.30.160.60">
    <property type="entry name" value="Classic Zinc Finger"/>
    <property type="match status" value="1"/>
</dbReference>
<dbReference type="Proteomes" id="UP001186944">
    <property type="component" value="Unassembled WGS sequence"/>
</dbReference>
<accession>A0AA88XNI6</accession>
<dbReference type="InterPro" id="IPR001258">
    <property type="entry name" value="NHL_repeat"/>
</dbReference>
<dbReference type="PROSITE" id="PS51125">
    <property type="entry name" value="NHL"/>
    <property type="match status" value="1"/>
</dbReference>
<feature type="domain" description="B box-type" evidence="5">
    <location>
        <begin position="57"/>
        <end position="98"/>
    </location>
</feature>
<evidence type="ECO:0000259" key="5">
    <source>
        <dbReference type="PROSITE" id="PS50119"/>
    </source>
</evidence>
<dbReference type="InterPro" id="IPR000315">
    <property type="entry name" value="Znf_B-box"/>
</dbReference>
<dbReference type="GO" id="GO:0008270">
    <property type="term" value="F:zinc ion binding"/>
    <property type="evidence" value="ECO:0007669"/>
    <property type="project" value="UniProtKB-KW"/>
</dbReference>
<dbReference type="EMBL" id="VSWD01000013">
    <property type="protein sequence ID" value="KAK3084480.1"/>
    <property type="molecule type" value="Genomic_DNA"/>
</dbReference>
<evidence type="ECO:0000313" key="6">
    <source>
        <dbReference type="EMBL" id="KAK3084480.1"/>
    </source>
</evidence>
<dbReference type="SUPFAM" id="SSF57845">
    <property type="entry name" value="B-box zinc-binding domain"/>
    <property type="match status" value="1"/>
</dbReference>